<keyword evidence="18" id="KW-1185">Reference proteome</keyword>
<accession>A0A6I9QYT8</accession>
<evidence type="ECO:0000256" key="12">
    <source>
        <dbReference type="ARBA" id="ARBA00073361"/>
    </source>
</evidence>
<evidence type="ECO:0000256" key="10">
    <source>
        <dbReference type="ARBA" id="ARBA00055648"/>
    </source>
</evidence>
<evidence type="ECO:0000259" key="17">
    <source>
        <dbReference type="PROSITE" id="PS51295"/>
    </source>
</evidence>
<evidence type="ECO:0000256" key="9">
    <source>
        <dbReference type="ARBA" id="ARBA00023274"/>
    </source>
</evidence>
<evidence type="ECO:0000256" key="11">
    <source>
        <dbReference type="ARBA" id="ARBA00064484"/>
    </source>
</evidence>
<dbReference type="FunFam" id="3.30.110.60:FF:000003">
    <property type="entry name" value="CRM-domain containing factor CFM3B, chloroplastic"/>
    <property type="match status" value="1"/>
</dbReference>
<dbReference type="KEGG" id="egu:105042166"/>
<dbReference type="OrthoDB" id="551352at2759"/>
<dbReference type="Pfam" id="PF01985">
    <property type="entry name" value="CRS1_YhbY"/>
    <property type="match status" value="3"/>
</dbReference>
<evidence type="ECO:0000256" key="4">
    <source>
        <dbReference type="ARBA" id="ARBA00022664"/>
    </source>
</evidence>
<name>A0A6I9QYT8_ELAGV</name>
<evidence type="ECO:0000256" key="15">
    <source>
        <dbReference type="SAM" id="Coils"/>
    </source>
</evidence>
<dbReference type="InterPro" id="IPR001890">
    <property type="entry name" value="RNA-binding_CRM"/>
</dbReference>
<dbReference type="SUPFAM" id="SSF75471">
    <property type="entry name" value="YhbY-like"/>
    <property type="match status" value="3"/>
</dbReference>
<evidence type="ECO:0000256" key="8">
    <source>
        <dbReference type="ARBA" id="ARBA00023187"/>
    </source>
</evidence>
<gene>
    <name evidence="19" type="primary">LOC105042166</name>
</gene>
<keyword evidence="2" id="KW-0150">Chloroplast</keyword>
<keyword evidence="7" id="KW-0809">Transit peptide</keyword>
<feature type="domain" description="CRM" evidence="17">
    <location>
        <begin position="217"/>
        <end position="313"/>
    </location>
</feature>
<feature type="coiled-coil region" evidence="15">
    <location>
        <begin position="756"/>
        <end position="783"/>
    </location>
</feature>
<sequence length="883" mass="99281">MALAPTLQLHPAPLFDSLHASLSRLQSPRLLLFRCSSSTAPPKNLRFSANSVHHQAPAAKSSPFSGSSHRPRRLPAEDLSSRRTWIKSWHPSRFLTRPKRPRAVLDYREGISSDDDVVGTSRSTGSSTMEKIVEKLKKFGYIDDSDERKESPLPEKGSVEDIFYAEDGILPDSSGGLSLDLNKEVRFPWEKRLENKEGVGGGSSARKRRSKTSLAELTLPEGELRRLRHMAVRIKSKTKIKGAGVTKEIVDLIHEQWKTTEVVRLKCEGAPALNMKRTHEILERKTGGLVIWRSGTSISLYRGVGYEILLPEKRQYQNVQRSAVDTFNKGTYHPTGVSTANGRGNNVQDLQEDSTASLEKKKDTEPDAEIKYEREIDKLLDGLGPRYTDWPGSDPLPVDADLLPSLVPGYKPPFRILPYGVRRTLGLKEGTALRRLARLLPPHFALGRSRQHQGLAAAMVKLWEKSSIAKIALKRGVQLTMSERMAEEIKKLTGGMILSSNKDYLVFYRGKDFLAPEVTEALLERERLAKTLQDKEEQARLRASSSVVSNFEIADEPGTAGTLGETLEADARWGNRLDQDHMEKMMRAAEMARHADLVRKLERRLSIAERRLMKAEKALSKVEESLKPAEHAADPESITDEERFMFRKLGLRMKAFLLLGRRGVFAGTVENMHLHWKYRELVKVIVKTKTFEQAKHIALSLESESGGVLVSVDKVSKGFAIIVYRGKDYQRPPALRPKNLLTKRKALARSIELQRHEAISHHISNLQKRVEQLRSELVQMDNVKDQGDEDLYAKLDSAYSTEDEDTEDEDDEAYLHTFNTAVDIDGDEDGRVENYADNGGAGGGGDDDYEDSDSDADDESNIFEDDEQDSVDFIHSSTNFIQH</sequence>
<dbReference type="GO" id="GO:0003729">
    <property type="term" value="F:mRNA binding"/>
    <property type="evidence" value="ECO:0007669"/>
    <property type="project" value="InterPro"/>
</dbReference>
<feature type="region of interest" description="Disordered" evidence="16">
    <location>
        <begin position="330"/>
        <end position="366"/>
    </location>
</feature>
<keyword evidence="9" id="KW-0687">Ribonucleoprotein</keyword>
<keyword evidence="4" id="KW-0507">mRNA processing</keyword>
<organism evidence="18 19">
    <name type="scientific">Elaeis guineensis var. tenera</name>
    <name type="common">Oil palm</name>
    <dbReference type="NCBI Taxonomy" id="51953"/>
    <lineage>
        <taxon>Eukaryota</taxon>
        <taxon>Viridiplantae</taxon>
        <taxon>Streptophyta</taxon>
        <taxon>Embryophyta</taxon>
        <taxon>Tracheophyta</taxon>
        <taxon>Spermatophyta</taxon>
        <taxon>Magnoliopsida</taxon>
        <taxon>Liliopsida</taxon>
        <taxon>Arecaceae</taxon>
        <taxon>Arecoideae</taxon>
        <taxon>Cocoseae</taxon>
        <taxon>Elaeidinae</taxon>
        <taxon>Elaeis</taxon>
    </lineage>
</organism>
<evidence type="ECO:0000313" key="19">
    <source>
        <dbReference type="RefSeq" id="XP_010917579.1"/>
    </source>
</evidence>
<proteinExistence type="predicted"/>
<evidence type="ECO:0000256" key="5">
    <source>
        <dbReference type="ARBA" id="ARBA00022737"/>
    </source>
</evidence>
<dbReference type="Gene3D" id="3.30.110.60">
    <property type="entry name" value="YhbY-like"/>
    <property type="match status" value="3"/>
</dbReference>
<keyword evidence="3" id="KW-0934">Plastid</keyword>
<evidence type="ECO:0000256" key="13">
    <source>
        <dbReference type="ARBA" id="ARBA00081881"/>
    </source>
</evidence>
<evidence type="ECO:0000256" key="16">
    <source>
        <dbReference type="SAM" id="MobiDB-lite"/>
    </source>
</evidence>
<dbReference type="SMART" id="SM01103">
    <property type="entry name" value="CRS1_YhbY"/>
    <property type="match status" value="3"/>
</dbReference>
<evidence type="ECO:0000256" key="1">
    <source>
        <dbReference type="ARBA" id="ARBA00004229"/>
    </source>
</evidence>
<keyword evidence="15" id="KW-0175">Coiled coil</keyword>
<feature type="region of interest" description="Disordered" evidence="16">
    <location>
        <begin position="51"/>
        <end position="77"/>
    </location>
</feature>
<reference evidence="19" key="1">
    <citation type="submission" date="2025-08" db="UniProtKB">
        <authorList>
            <consortium name="RefSeq"/>
        </authorList>
    </citation>
    <scope>IDENTIFICATION</scope>
</reference>
<dbReference type="Proteomes" id="UP000504607">
    <property type="component" value="Chromosome 3"/>
</dbReference>
<dbReference type="InterPro" id="IPR035920">
    <property type="entry name" value="YhbY-like_sf"/>
</dbReference>
<feature type="compositionally biased region" description="Polar residues" evidence="16">
    <location>
        <begin position="336"/>
        <end position="357"/>
    </location>
</feature>
<dbReference type="FunCoup" id="A0A6I9QYT8">
    <property type="interactions" value="2207"/>
</dbReference>
<comment type="function">
    <text evidence="10">Binds specific group II introns in chloroplasts and facilitates their splicing. Acts on subgroup IIB introns. The substrates of the subgroup IIB also require the CRM domain proteins CAF1 or CAF2, with a simultaneous binding of CFM3 and CAF1 or CAF2. May influence the biogenesis of the mitochondrial small ribosomal subunit.</text>
</comment>
<dbReference type="FunFam" id="3.30.110.60:FF:000002">
    <property type="entry name" value="CRS2-associated factor 1, chloroplastic"/>
    <property type="match status" value="2"/>
</dbReference>
<keyword evidence="8" id="KW-0508">mRNA splicing</keyword>
<feature type="domain" description="CRM" evidence="17">
    <location>
        <begin position="423"/>
        <end position="520"/>
    </location>
</feature>
<evidence type="ECO:0000313" key="18">
    <source>
        <dbReference type="Proteomes" id="UP000504607"/>
    </source>
</evidence>
<evidence type="ECO:0000256" key="14">
    <source>
        <dbReference type="PROSITE-ProRule" id="PRU00626"/>
    </source>
</evidence>
<dbReference type="InterPro" id="IPR045278">
    <property type="entry name" value="CRS1/CFM2/CFM3"/>
</dbReference>
<evidence type="ECO:0000256" key="3">
    <source>
        <dbReference type="ARBA" id="ARBA00022640"/>
    </source>
</evidence>
<keyword evidence="5" id="KW-0677">Repeat</keyword>
<dbReference type="GO" id="GO:0009507">
    <property type="term" value="C:chloroplast"/>
    <property type="evidence" value="ECO:0007669"/>
    <property type="project" value="UniProtKB-SubCell"/>
</dbReference>
<dbReference type="InParanoid" id="A0A6I9QYT8"/>
<dbReference type="AlphaFoldDB" id="A0A6I9QYT8"/>
<feature type="compositionally biased region" description="Acidic residues" evidence="16">
    <location>
        <begin position="845"/>
        <end position="870"/>
    </location>
</feature>
<feature type="coiled-coil region" evidence="15">
    <location>
        <begin position="591"/>
        <end position="625"/>
    </location>
</feature>
<dbReference type="RefSeq" id="XP_010917579.1">
    <property type="nucleotide sequence ID" value="XM_010919277.3"/>
</dbReference>
<dbReference type="PROSITE" id="PS51295">
    <property type="entry name" value="CRM"/>
    <property type="match status" value="3"/>
</dbReference>
<dbReference type="PANTHER" id="PTHR31846">
    <property type="entry name" value="CRS1 / YHBY (CRM) DOMAIN-CONTAINING PROTEIN"/>
    <property type="match status" value="1"/>
</dbReference>
<feature type="region of interest" description="Disordered" evidence="16">
    <location>
        <begin position="825"/>
        <end position="883"/>
    </location>
</feature>
<evidence type="ECO:0000256" key="2">
    <source>
        <dbReference type="ARBA" id="ARBA00022528"/>
    </source>
</evidence>
<comment type="subcellular location">
    <subcellularLocation>
        <location evidence="1">Plastid</location>
        <location evidence="1">Chloroplast</location>
    </subcellularLocation>
</comment>
<keyword evidence="6 14" id="KW-0694">RNA-binding</keyword>
<dbReference type="GO" id="GO:0000373">
    <property type="term" value="P:Group II intron splicing"/>
    <property type="evidence" value="ECO:0007669"/>
    <property type="project" value="UniProtKB-ARBA"/>
</dbReference>
<feature type="domain" description="CRM" evidence="17">
    <location>
        <begin position="636"/>
        <end position="736"/>
    </location>
</feature>
<evidence type="ECO:0000256" key="7">
    <source>
        <dbReference type="ARBA" id="ARBA00022946"/>
    </source>
</evidence>
<dbReference type="GeneID" id="105042166"/>
<evidence type="ECO:0000256" key="6">
    <source>
        <dbReference type="ARBA" id="ARBA00022884"/>
    </source>
</evidence>
<comment type="subunit">
    <text evidence="11">Interacts with RNA. Part of large ribonucleo-protein particles that contain CAF1 and/or CAF2, and RNC1.</text>
</comment>
<dbReference type="GO" id="GO:0006397">
    <property type="term" value="P:mRNA processing"/>
    <property type="evidence" value="ECO:0007669"/>
    <property type="project" value="UniProtKB-KW"/>
</dbReference>
<dbReference type="GO" id="GO:1990904">
    <property type="term" value="C:ribonucleoprotein complex"/>
    <property type="evidence" value="ECO:0007669"/>
    <property type="project" value="UniProtKB-KW"/>
</dbReference>
<dbReference type="PANTHER" id="PTHR31846:SF19">
    <property type="entry name" value="CRM-DOMAIN CONTAINING FACTOR CFM3A, CHLOROPLASTIC_MITOCHONDRIAL"/>
    <property type="match status" value="1"/>
</dbReference>
<protein>
    <recommendedName>
        <fullName evidence="12">CRM-domain containing factor CFM3, chloroplastic/mitochondrial</fullName>
    </recommendedName>
    <alternativeName>
        <fullName evidence="13">Protein CRM FAMILY MEMBER 3</fullName>
    </alternativeName>
</protein>